<feature type="compositionally biased region" description="Basic residues" evidence="2">
    <location>
        <begin position="971"/>
        <end position="985"/>
    </location>
</feature>
<feature type="region of interest" description="Disordered" evidence="2">
    <location>
        <begin position="970"/>
        <end position="995"/>
    </location>
</feature>
<organism evidence="4 5">
    <name type="scientific">Seriola lalandi dorsalis</name>
    <dbReference type="NCBI Taxonomy" id="1841481"/>
    <lineage>
        <taxon>Eukaryota</taxon>
        <taxon>Metazoa</taxon>
        <taxon>Chordata</taxon>
        <taxon>Craniata</taxon>
        <taxon>Vertebrata</taxon>
        <taxon>Euteleostomi</taxon>
        <taxon>Actinopterygii</taxon>
        <taxon>Neopterygii</taxon>
        <taxon>Teleostei</taxon>
        <taxon>Neoteleostei</taxon>
        <taxon>Acanthomorphata</taxon>
        <taxon>Carangaria</taxon>
        <taxon>Carangiformes</taxon>
        <taxon>Carangidae</taxon>
        <taxon>Seriola</taxon>
    </lineage>
</organism>
<feature type="domain" description="Tantalus-like" evidence="3">
    <location>
        <begin position="1195"/>
        <end position="1252"/>
    </location>
</feature>
<feature type="compositionally biased region" description="Low complexity" evidence="2">
    <location>
        <begin position="720"/>
        <end position="737"/>
    </location>
</feature>
<feature type="compositionally biased region" description="Low complexity" evidence="2">
    <location>
        <begin position="1110"/>
        <end position="1121"/>
    </location>
</feature>
<reference evidence="4" key="1">
    <citation type="submission" date="2025-08" db="UniProtKB">
        <authorList>
            <consortium name="Ensembl"/>
        </authorList>
    </citation>
    <scope>IDENTIFICATION</scope>
</reference>
<dbReference type="GeneTree" id="ENSGT00520000055626"/>
<keyword evidence="5" id="KW-1185">Reference proteome</keyword>
<dbReference type="PANTHER" id="PTHR14522">
    <property type="entry name" value="EMO2-RELATED"/>
    <property type="match status" value="1"/>
</dbReference>
<feature type="region of interest" description="Disordered" evidence="2">
    <location>
        <begin position="220"/>
        <end position="280"/>
    </location>
</feature>
<dbReference type="CTD" id="78994"/>
<dbReference type="KEGG" id="slal:111660470"/>
<feature type="compositionally biased region" description="Basic residues" evidence="2">
    <location>
        <begin position="383"/>
        <end position="397"/>
    </location>
</feature>
<keyword evidence="1" id="KW-0597">Phosphoprotein</keyword>
<feature type="compositionally biased region" description="Basic and acidic residues" evidence="2">
    <location>
        <begin position="226"/>
        <end position="243"/>
    </location>
</feature>
<feature type="compositionally biased region" description="Acidic residues" evidence="2">
    <location>
        <begin position="459"/>
        <end position="472"/>
    </location>
</feature>
<dbReference type="InterPro" id="IPR028149">
    <property type="entry name" value="Tantalus-like"/>
</dbReference>
<dbReference type="GeneID" id="111660470"/>
<feature type="compositionally biased region" description="Polar residues" evidence="2">
    <location>
        <begin position="624"/>
        <end position="643"/>
    </location>
</feature>
<feature type="region of interest" description="Disordered" evidence="2">
    <location>
        <begin position="895"/>
        <end position="916"/>
    </location>
</feature>
<feature type="region of interest" description="Disordered" evidence="2">
    <location>
        <begin position="364"/>
        <end position="662"/>
    </location>
</feature>
<accession>A0A3B4Y1T3</accession>
<evidence type="ECO:0000259" key="3">
    <source>
        <dbReference type="Pfam" id="PF15386"/>
    </source>
</evidence>
<dbReference type="InterPro" id="IPR026320">
    <property type="entry name" value="PRR14"/>
</dbReference>
<feature type="compositionally biased region" description="Basic residues" evidence="2">
    <location>
        <begin position="581"/>
        <end position="597"/>
    </location>
</feature>
<dbReference type="Pfam" id="PF15386">
    <property type="entry name" value="Tantalus"/>
    <property type="match status" value="1"/>
</dbReference>
<feature type="region of interest" description="Disordered" evidence="2">
    <location>
        <begin position="712"/>
        <end position="789"/>
    </location>
</feature>
<dbReference type="Ensembl" id="ENSSLDT00000023990.1">
    <property type="protein sequence ID" value="ENSSLDP00000023242.1"/>
    <property type="gene ID" value="ENSSLDG00000018146.1"/>
</dbReference>
<feature type="compositionally biased region" description="Polar residues" evidence="2">
    <location>
        <begin position="417"/>
        <end position="427"/>
    </location>
</feature>
<reference evidence="4" key="2">
    <citation type="submission" date="2025-09" db="UniProtKB">
        <authorList>
            <consortium name="Ensembl"/>
        </authorList>
    </citation>
    <scope>IDENTIFICATION</scope>
</reference>
<protein>
    <submittedName>
        <fullName evidence="4">Uncharacterized LOC111660470</fullName>
    </submittedName>
</protein>
<evidence type="ECO:0000313" key="4">
    <source>
        <dbReference type="Ensembl" id="ENSSLDP00000023242.1"/>
    </source>
</evidence>
<feature type="compositionally biased region" description="Polar residues" evidence="2">
    <location>
        <begin position="247"/>
        <end position="259"/>
    </location>
</feature>
<feature type="compositionally biased region" description="Polar residues" evidence="2">
    <location>
        <begin position="479"/>
        <end position="512"/>
    </location>
</feature>
<evidence type="ECO:0000313" key="5">
    <source>
        <dbReference type="Proteomes" id="UP000261360"/>
    </source>
</evidence>
<proteinExistence type="predicted"/>
<feature type="compositionally biased region" description="Low complexity" evidence="2">
    <location>
        <begin position="1076"/>
        <end position="1095"/>
    </location>
</feature>
<name>A0A3B4Y1T3_SERLL</name>
<dbReference type="STRING" id="1841481.ENSSLDP00000023242"/>
<feature type="region of interest" description="Disordered" evidence="2">
    <location>
        <begin position="1072"/>
        <end position="1095"/>
    </location>
</feature>
<feature type="compositionally biased region" description="Polar residues" evidence="2">
    <location>
        <begin position="80"/>
        <end position="102"/>
    </location>
</feature>
<evidence type="ECO:0000256" key="2">
    <source>
        <dbReference type="SAM" id="MobiDB-lite"/>
    </source>
</evidence>
<dbReference type="OrthoDB" id="6163216at2759"/>
<dbReference type="PANTHER" id="PTHR14522:SF2">
    <property type="entry name" value="PROLINE-RICH PROTEIN 14"/>
    <property type="match status" value="1"/>
</dbReference>
<sequence length="1324" mass="145848">MLTYPSDSLPQIVCPMDEDAIPPNPFCSAPLLPFSSITPSCANDGLSGHRRSGRIQGIRAQTSKKQRNTYSRAPQKPSRHNPSPTKRQGESGSMVQVSQSKQPRVESTHVHEKQNKDGLEFSFSGECQNKQKDQKNPCQKPDVSAAEDVVEQVADSTTQNLDTTNSDMDGCGGLAVGHAVENASVLGWVIGPLCQSFKSKMASFTEIVMSPVKLFRATSPPPSMDYPDKVTECEPQADGKSDVEPNNMFQPVRSSQIENGDQKAEDNKQRISDVERAQDSNTDVLKYSKKLVFDMESTHSSEQTDECGITQREKNSPDSVPLQDSPSRSIVPKQVSSSFGSVMRSSILLQPYHNLSASHDFKLKSPSAVEEQGKQTVRLTTLPRKRTGNRSKLKKVISKPLISEVKKEESDPEISEEQFSQRNSGKSNKAKSSDAGKTKSLSSVCYTDCLQPNGGGGGGDDDDDDDDYDDDDDGKKNESSLVRQSLQNSATGRTLKPTSQQLGQLNPDTSSAAGLGRSRRGMKLSCHSQELAKRKKLTGNISTEDTQNKELLNVASDSGLRPQRKEVVSTNDVDIEETLKPPRKKQPVSTRTNRKGKSGQEIFPEVLNTQTESSPDAMLICSLDKSSGVTENNQKSSSKTKPSGSCKRLKARTGLGKPDVNIDSMDLENTVAYSSTKKPAQQQPLSEALVRPDIKQLHSTIKCRNINKKPLKRKLTDRASSLTDSDSSLVSTTSVLSMKPLEPTPTDLNIAPSVQRGENLKSELNQPSKRSKKGCRGAVRSSDSGATQETKHCINNLHLITKENRSKEGKGKISMDPVYFEIIPFESNHPPAHSPPLRLLECYVQLNKQVEHEEQKSNIPVAGEVFPTDPEAGNHSSVSLSRLRASTRTVNIKPRRADKERRRCRGLHGGTHNDEEMTNSITMEDADLATVSTRSTENGFSRRLLRSYSCPEIPYLGSHDTPWTSLLPSPHHSRTRTSHQHKPSHTHFVPPAHKSLRRARRHTVCSVEVEREIAPLCLRKEVYPTRRSAPYDVTQHLSPGLALSPSTSLSLLASCFLSSPLAFLSKKVDSRGAAASPSTSSHVSSPTSSSSLTPPKSSIWHLSGFLQSSDSSRATSDSSCSGNPLECEIERRQQSEEEEDGEDTSSSSQEYEDVALREEKALSDSEIKVVQKNEERGKVSSIRIRKTLPKPQTNLTPMGLPKPIRLKKKDFSLEEIYTNKNFSKPPESRLETIFEVPLSRRNGSESCFGQRRVKRFLEFLEVGEARKIKKPLVGVGKAGVSSSRTRRGGFAKDEPSLSVQDVDSLLCAKLDQLKLWLIHDQKDS</sequence>
<feature type="region of interest" description="Disordered" evidence="2">
    <location>
        <begin position="1110"/>
        <end position="1159"/>
    </location>
</feature>
<feature type="region of interest" description="Disordered" evidence="2">
    <location>
        <begin position="39"/>
        <end position="119"/>
    </location>
</feature>
<dbReference type="Proteomes" id="UP000261360">
    <property type="component" value="Unplaced"/>
</dbReference>
<feature type="region of interest" description="Disordered" evidence="2">
    <location>
        <begin position="296"/>
        <end position="335"/>
    </location>
</feature>
<feature type="compositionally biased region" description="Basic and acidic residues" evidence="2">
    <location>
        <begin position="260"/>
        <end position="278"/>
    </location>
</feature>
<feature type="compositionally biased region" description="Basic and acidic residues" evidence="2">
    <location>
        <begin position="103"/>
        <end position="119"/>
    </location>
</feature>
<evidence type="ECO:0000256" key="1">
    <source>
        <dbReference type="ARBA" id="ARBA00022553"/>
    </source>
</evidence>
<dbReference type="RefSeq" id="XP_023269530.1">
    <property type="nucleotide sequence ID" value="XM_023413762.1"/>
</dbReference>